<evidence type="ECO:0000256" key="3">
    <source>
        <dbReference type="SAM" id="SignalP"/>
    </source>
</evidence>
<dbReference type="PANTHER" id="PTHR40633">
    <property type="entry name" value="MATRIX PROTEIN, PUTATIVE (AFU_ORTHOLOGUE AFUA_8G05410)-RELATED"/>
    <property type="match status" value="1"/>
</dbReference>
<evidence type="ECO:0000313" key="5">
    <source>
        <dbReference type="EMBL" id="KAF2773234.1"/>
    </source>
</evidence>
<feature type="domain" description="Yeast cell wall synthesis Kre9/Knh1-like N-terminal" evidence="4">
    <location>
        <begin position="29"/>
        <end position="109"/>
    </location>
</feature>
<dbReference type="Proteomes" id="UP000799436">
    <property type="component" value="Unassembled WGS sequence"/>
</dbReference>
<feature type="signal peptide" evidence="3">
    <location>
        <begin position="1"/>
        <end position="17"/>
    </location>
</feature>
<dbReference type="EMBL" id="ML995811">
    <property type="protein sequence ID" value="KAF2773234.1"/>
    <property type="molecule type" value="Genomic_DNA"/>
</dbReference>
<sequence length="223" mass="22181">MFTKSLILGAFAGFAAAQSASLTFTSVPDSITEGQAVTLKYTTNDASSPVTITLRKGDSNNLQTVSTLTTDSTGGSYEWTPETSLESGSNYALQITQGSETNYYGPFSITGQNTSSSSSASPDAYGSSAPSANMTTPTTMPPAVGTVGTISGGTGTPMSRNTTMSTAALSSATHTGVVYTSAASTTNAGATPTSSTVATGAASVNVGSAALSILFGAAAVYFS</sequence>
<evidence type="ECO:0000256" key="2">
    <source>
        <dbReference type="SAM" id="MobiDB-lite"/>
    </source>
</evidence>
<dbReference type="AlphaFoldDB" id="A0A6G1LM37"/>
<feature type="chain" id="PRO_5026006645" description="Yeast cell wall synthesis Kre9/Knh1-like N-terminal domain-containing protein" evidence="3">
    <location>
        <begin position="18"/>
        <end position="223"/>
    </location>
</feature>
<gene>
    <name evidence="5" type="ORF">EJ03DRAFT_323741</name>
</gene>
<dbReference type="OrthoDB" id="5589325at2759"/>
<dbReference type="Pfam" id="PF10342">
    <property type="entry name" value="Kre9_KNH"/>
    <property type="match status" value="1"/>
</dbReference>
<dbReference type="InterPro" id="IPR052982">
    <property type="entry name" value="SRP1/TIP1-like"/>
</dbReference>
<organism evidence="5 6">
    <name type="scientific">Teratosphaeria nubilosa</name>
    <dbReference type="NCBI Taxonomy" id="161662"/>
    <lineage>
        <taxon>Eukaryota</taxon>
        <taxon>Fungi</taxon>
        <taxon>Dikarya</taxon>
        <taxon>Ascomycota</taxon>
        <taxon>Pezizomycotina</taxon>
        <taxon>Dothideomycetes</taxon>
        <taxon>Dothideomycetidae</taxon>
        <taxon>Mycosphaerellales</taxon>
        <taxon>Teratosphaeriaceae</taxon>
        <taxon>Teratosphaeria</taxon>
    </lineage>
</organism>
<protein>
    <recommendedName>
        <fullName evidence="4">Yeast cell wall synthesis Kre9/Knh1-like N-terminal domain-containing protein</fullName>
    </recommendedName>
</protein>
<feature type="compositionally biased region" description="Low complexity" evidence="2">
    <location>
        <begin position="115"/>
        <end position="142"/>
    </location>
</feature>
<dbReference type="InterPro" id="IPR018466">
    <property type="entry name" value="Kre9/Knh1-like_N"/>
</dbReference>
<name>A0A6G1LM37_9PEZI</name>
<keyword evidence="6" id="KW-1185">Reference proteome</keyword>
<evidence type="ECO:0000259" key="4">
    <source>
        <dbReference type="Pfam" id="PF10342"/>
    </source>
</evidence>
<dbReference type="PANTHER" id="PTHR40633:SF6">
    <property type="entry name" value="MATRIX PROTEIN, PUTATIVE (AFU_ORTHOLOGUE AFUA_8G05410)-RELATED"/>
    <property type="match status" value="1"/>
</dbReference>
<keyword evidence="1 3" id="KW-0732">Signal</keyword>
<evidence type="ECO:0000313" key="6">
    <source>
        <dbReference type="Proteomes" id="UP000799436"/>
    </source>
</evidence>
<feature type="region of interest" description="Disordered" evidence="2">
    <location>
        <begin position="112"/>
        <end position="142"/>
    </location>
</feature>
<proteinExistence type="predicted"/>
<reference evidence="5" key="1">
    <citation type="journal article" date="2020" name="Stud. Mycol.">
        <title>101 Dothideomycetes genomes: a test case for predicting lifestyles and emergence of pathogens.</title>
        <authorList>
            <person name="Haridas S."/>
            <person name="Albert R."/>
            <person name="Binder M."/>
            <person name="Bloem J."/>
            <person name="Labutti K."/>
            <person name="Salamov A."/>
            <person name="Andreopoulos B."/>
            <person name="Baker S."/>
            <person name="Barry K."/>
            <person name="Bills G."/>
            <person name="Bluhm B."/>
            <person name="Cannon C."/>
            <person name="Castanera R."/>
            <person name="Culley D."/>
            <person name="Daum C."/>
            <person name="Ezra D."/>
            <person name="Gonzalez J."/>
            <person name="Henrissat B."/>
            <person name="Kuo A."/>
            <person name="Liang C."/>
            <person name="Lipzen A."/>
            <person name="Lutzoni F."/>
            <person name="Magnuson J."/>
            <person name="Mondo S."/>
            <person name="Nolan M."/>
            <person name="Ohm R."/>
            <person name="Pangilinan J."/>
            <person name="Park H.-J."/>
            <person name="Ramirez L."/>
            <person name="Alfaro M."/>
            <person name="Sun H."/>
            <person name="Tritt A."/>
            <person name="Yoshinaga Y."/>
            <person name="Zwiers L.-H."/>
            <person name="Turgeon B."/>
            <person name="Goodwin S."/>
            <person name="Spatafora J."/>
            <person name="Crous P."/>
            <person name="Grigoriev I."/>
        </authorList>
    </citation>
    <scope>NUCLEOTIDE SEQUENCE</scope>
    <source>
        <strain evidence="5">CBS 116005</strain>
    </source>
</reference>
<evidence type="ECO:0000256" key="1">
    <source>
        <dbReference type="ARBA" id="ARBA00022729"/>
    </source>
</evidence>
<accession>A0A6G1LM37</accession>